<comment type="catalytic activity">
    <reaction evidence="15">
        <text>L-methionyl-[F-actin] + NADPH + O2 + H(+) = L-methionyl-(R)-S-oxide-[F-actin] + NADP(+) + H2O</text>
        <dbReference type="Rhea" id="RHEA:51308"/>
        <dbReference type="Rhea" id="RHEA-COMP:12953"/>
        <dbReference type="Rhea" id="RHEA-COMP:12956"/>
        <dbReference type="ChEBI" id="CHEBI:15377"/>
        <dbReference type="ChEBI" id="CHEBI:15378"/>
        <dbReference type="ChEBI" id="CHEBI:15379"/>
        <dbReference type="ChEBI" id="CHEBI:16044"/>
        <dbReference type="ChEBI" id="CHEBI:45764"/>
        <dbReference type="ChEBI" id="CHEBI:57783"/>
        <dbReference type="ChEBI" id="CHEBI:58349"/>
        <dbReference type="EC" id="1.14.13.225"/>
    </reaction>
</comment>
<proteinExistence type="inferred from homology"/>
<evidence type="ECO:0000256" key="2">
    <source>
        <dbReference type="ARBA" id="ARBA00004496"/>
    </source>
</evidence>
<evidence type="ECO:0000256" key="8">
    <source>
        <dbReference type="ARBA" id="ARBA00022827"/>
    </source>
</evidence>
<comment type="caution">
    <text evidence="20">The sequence shown here is derived from an EMBL/GenBank/DDBJ whole genome shotgun (WGS) entry which is preliminary data.</text>
</comment>
<organism evidence="20 21">
    <name type="scientific">Adineta ricciae</name>
    <name type="common">Rotifer</name>
    <dbReference type="NCBI Taxonomy" id="249248"/>
    <lineage>
        <taxon>Eukaryota</taxon>
        <taxon>Metazoa</taxon>
        <taxon>Spiralia</taxon>
        <taxon>Gnathifera</taxon>
        <taxon>Rotifera</taxon>
        <taxon>Eurotatoria</taxon>
        <taxon>Bdelloidea</taxon>
        <taxon>Adinetida</taxon>
        <taxon>Adinetidae</taxon>
        <taxon>Adineta</taxon>
    </lineage>
</organism>
<keyword evidence="10" id="KW-0521">NADP</keyword>
<protein>
    <recommendedName>
        <fullName evidence="4">F-actin monooxygenase</fullName>
        <ecNumber evidence="4">1.14.13.225</ecNumber>
    </recommendedName>
</protein>
<keyword evidence="9 16" id="KW-0862">Zinc</keyword>
<dbReference type="EMBL" id="CAJNOR010000775">
    <property type="protein sequence ID" value="CAF1004386.1"/>
    <property type="molecule type" value="Genomic_DNA"/>
</dbReference>
<evidence type="ECO:0000256" key="17">
    <source>
        <dbReference type="SAM" id="MobiDB-lite"/>
    </source>
</evidence>
<evidence type="ECO:0000256" key="12">
    <source>
        <dbReference type="ARBA" id="ARBA00023033"/>
    </source>
</evidence>
<keyword evidence="8" id="KW-0274">FAD</keyword>
<name>A0A814H1Q3_ADIRI</name>
<dbReference type="Proteomes" id="UP000663828">
    <property type="component" value="Unassembled WGS sequence"/>
</dbReference>
<dbReference type="SUPFAM" id="SSF51905">
    <property type="entry name" value="FAD/NAD(P)-binding domain"/>
    <property type="match status" value="1"/>
</dbReference>
<dbReference type="PROSITE" id="PS50021">
    <property type="entry name" value="CH"/>
    <property type="match status" value="1"/>
</dbReference>
<evidence type="ECO:0000313" key="20">
    <source>
        <dbReference type="EMBL" id="CAF1004386.1"/>
    </source>
</evidence>
<accession>A0A814H1Q3</accession>
<gene>
    <name evidence="20" type="ORF">XAT740_LOCUS13381</name>
</gene>
<dbReference type="InterPro" id="IPR002938">
    <property type="entry name" value="FAD-bd"/>
</dbReference>
<dbReference type="EC" id="1.14.13.225" evidence="4"/>
<keyword evidence="5" id="KW-0963">Cytoplasm</keyword>
<dbReference type="GO" id="GO:0120501">
    <property type="term" value="F:F-actin monooxygenase activity"/>
    <property type="evidence" value="ECO:0007669"/>
    <property type="project" value="UniProtKB-EC"/>
</dbReference>
<dbReference type="Pfam" id="PF25413">
    <property type="entry name" value="Rossman_Mical"/>
    <property type="match status" value="1"/>
</dbReference>
<comment type="subcellular location">
    <subcellularLocation>
        <location evidence="2">Cytoplasm</location>
    </subcellularLocation>
</comment>
<evidence type="ECO:0000256" key="5">
    <source>
        <dbReference type="ARBA" id="ARBA00022490"/>
    </source>
</evidence>
<dbReference type="FunFam" id="3.50.50.60:FF:000004">
    <property type="entry name" value="protein-methionine sulfoxide oxidase MICAL2 isoform X1"/>
    <property type="match status" value="1"/>
</dbReference>
<dbReference type="PANTHER" id="PTHR23167:SF54">
    <property type="entry name" value="[F-ACTIN]-MONOOXYGENASE MICAL"/>
    <property type="match status" value="1"/>
</dbReference>
<evidence type="ECO:0000256" key="9">
    <source>
        <dbReference type="ARBA" id="ARBA00022833"/>
    </source>
</evidence>
<evidence type="ECO:0000256" key="4">
    <source>
        <dbReference type="ARBA" id="ARBA00012709"/>
    </source>
</evidence>
<comment type="cofactor">
    <cofactor evidence="1">
        <name>FAD</name>
        <dbReference type="ChEBI" id="CHEBI:57692"/>
    </cofactor>
</comment>
<evidence type="ECO:0000256" key="6">
    <source>
        <dbReference type="ARBA" id="ARBA00022630"/>
    </source>
</evidence>
<feature type="region of interest" description="Disordered" evidence="17">
    <location>
        <begin position="504"/>
        <end position="530"/>
    </location>
</feature>
<evidence type="ECO:0000259" key="19">
    <source>
        <dbReference type="PROSITE" id="PS50023"/>
    </source>
</evidence>
<dbReference type="Pfam" id="PF00307">
    <property type="entry name" value="CH"/>
    <property type="match status" value="1"/>
</dbReference>
<dbReference type="GO" id="GO:0046872">
    <property type="term" value="F:metal ion binding"/>
    <property type="evidence" value="ECO:0007669"/>
    <property type="project" value="UniProtKB-KW"/>
</dbReference>
<dbReference type="InterPro" id="IPR001715">
    <property type="entry name" value="CH_dom"/>
</dbReference>
<evidence type="ECO:0000256" key="14">
    <source>
        <dbReference type="ARBA" id="ARBA00023203"/>
    </source>
</evidence>
<keyword evidence="7 16" id="KW-0479">Metal-binding</keyword>
<keyword evidence="6" id="KW-0285">Flavoprotein</keyword>
<dbReference type="Pfam" id="PF01494">
    <property type="entry name" value="FAD_binding_3"/>
    <property type="match status" value="1"/>
</dbReference>
<evidence type="ECO:0000256" key="1">
    <source>
        <dbReference type="ARBA" id="ARBA00001974"/>
    </source>
</evidence>
<dbReference type="InterPro" id="IPR036188">
    <property type="entry name" value="FAD/NAD-bd_sf"/>
</dbReference>
<dbReference type="GO" id="GO:0005737">
    <property type="term" value="C:cytoplasm"/>
    <property type="evidence" value="ECO:0007669"/>
    <property type="project" value="UniProtKB-SubCell"/>
</dbReference>
<evidence type="ECO:0000256" key="7">
    <source>
        <dbReference type="ARBA" id="ARBA00022723"/>
    </source>
</evidence>
<dbReference type="GO" id="GO:0003779">
    <property type="term" value="F:actin binding"/>
    <property type="evidence" value="ECO:0007669"/>
    <property type="project" value="UniProtKB-KW"/>
</dbReference>
<feature type="compositionally biased region" description="Polar residues" evidence="17">
    <location>
        <begin position="513"/>
        <end position="529"/>
    </location>
</feature>
<dbReference type="PROSITE" id="PS50023">
    <property type="entry name" value="LIM_DOMAIN_2"/>
    <property type="match status" value="1"/>
</dbReference>
<dbReference type="InterPro" id="IPR050540">
    <property type="entry name" value="F-actin_Monoox_Mical"/>
</dbReference>
<comment type="similarity">
    <text evidence="3">Belongs to the Mical family.</text>
</comment>
<feature type="domain" description="LIM zinc-binding" evidence="19">
    <location>
        <begin position="717"/>
        <end position="761"/>
    </location>
</feature>
<dbReference type="Gene3D" id="2.10.110.10">
    <property type="entry name" value="Cysteine Rich Protein"/>
    <property type="match status" value="1"/>
</dbReference>
<dbReference type="Gene3D" id="3.50.50.60">
    <property type="entry name" value="FAD/NAD(P)-binding domain"/>
    <property type="match status" value="1"/>
</dbReference>
<keyword evidence="13 16" id="KW-0440">LIM domain</keyword>
<dbReference type="AlphaFoldDB" id="A0A814H1Q3"/>
<reference evidence="20" key="1">
    <citation type="submission" date="2021-02" db="EMBL/GenBank/DDBJ databases">
        <authorList>
            <person name="Nowell W R."/>
        </authorList>
    </citation>
    <scope>NUCLEOTIDE SEQUENCE</scope>
</reference>
<feature type="domain" description="Calponin-homology (CH)" evidence="18">
    <location>
        <begin position="531"/>
        <end position="642"/>
    </location>
</feature>
<evidence type="ECO:0000259" key="18">
    <source>
        <dbReference type="PROSITE" id="PS50021"/>
    </source>
</evidence>
<dbReference type="PANTHER" id="PTHR23167">
    <property type="entry name" value="CALPONIN HOMOLOGY DOMAIN-CONTAINING PROTEIN DDB_G0272472-RELATED"/>
    <property type="match status" value="1"/>
</dbReference>
<keyword evidence="21" id="KW-1185">Reference proteome</keyword>
<keyword evidence="14" id="KW-0009">Actin-binding</keyword>
<evidence type="ECO:0000256" key="15">
    <source>
        <dbReference type="ARBA" id="ARBA00049522"/>
    </source>
</evidence>
<evidence type="ECO:0000256" key="13">
    <source>
        <dbReference type="ARBA" id="ARBA00023038"/>
    </source>
</evidence>
<dbReference type="InterPro" id="IPR036872">
    <property type="entry name" value="CH_dom_sf"/>
</dbReference>
<dbReference type="InterPro" id="IPR057494">
    <property type="entry name" value="Rossman_Mical"/>
</dbReference>
<dbReference type="SUPFAM" id="SSF47576">
    <property type="entry name" value="Calponin-homology domain, CH-domain"/>
    <property type="match status" value="1"/>
</dbReference>
<keyword evidence="12" id="KW-0503">Monooxygenase</keyword>
<dbReference type="Gene3D" id="1.10.418.10">
    <property type="entry name" value="Calponin-like domain"/>
    <property type="match status" value="1"/>
</dbReference>
<dbReference type="InterPro" id="IPR001781">
    <property type="entry name" value="Znf_LIM"/>
</dbReference>
<evidence type="ECO:0000256" key="10">
    <source>
        <dbReference type="ARBA" id="ARBA00022857"/>
    </source>
</evidence>
<sequence length="761" mass="87378">MPTDVLKTPDELFERFVNAQTFKTILHSFDDLCRSLRIDRSIVGYSKRSLYKALTSKLTSWKCKSLWTKLDKRGLQKEYENGHVCADTKVCIVGAGPVGLRLAIECALLGARCVVVEKRDRFSRHNVLHLWPYVITDLKNLGAKVFYGKFATGQIEHISIRQLQCILLKIALLVGVEIYQNVTFIDVIEPLTSTQGWRAQFEPAIHPVVSTYEFNVLIGADGRRNSLHGFQHKEFRGKLAIGITCNFVNHHTREEQNFEEISGVAKIYNPQFFNDLQQQASIDLENIVYYKNETHYFVMTAKKQSLLDKNVILQDYPDAARLLARDNVNFPQLCNFACEAAQFATKSSPQFTFEFAENHYGTADVQMFDFTSLFHAVNASRIVERNGKQLFMGLVGDSLLESFWPTGSGVGLGFFGLFDTAWAIYRFAKREHPLKVLVERESIYMLLSQSTPENTKSNHQLYSINPATRYQNLNSRSCTIDEIRHLYDSDSIPTIDMNNNHVTSAKTHRTPVRRSQSSKQIPVTLPTNESTDKESTLIDWCEEIVDSYAMEIKNDSKAFQNSLAFCAIVHYYRPDLIDFKSLQPDRPISNFQILFDIMHDQLSLPIDRKLQNSLILSMKSSIGERIHQSALVILQLLYKHFQQDHQKSRHRRSNTILIEHSPPILQPAQKPIEQSNENNNNNPPKKVSALVAHYSSGEISSTHNPNFAHMQTERPPTFCFYCKEKVSIQDWFVVEKNVLHVKCFKCETCHLQLRKTNYQIK</sequence>
<dbReference type="GO" id="GO:0071949">
    <property type="term" value="F:FAD binding"/>
    <property type="evidence" value="ECO:0007669"/>
    <property type="project" value="InterPro"/>
</dbReference>
<evidence type="ECO:0000313" key="21">
    <source>
        <dbReference type="Proteomes" id="UP000663828"/>
    </source>
</evidence>
<evidence type="ECO:0000256" key="3">
    <source>
        <dbReference type="ARBA" id="ARBA00008223"/>
    </source>
</evidence>
<evidence type="ECO:0000256" key="11">
    <source>
        <dbReference type="ARBA" id="ARBA00023002"/>
    </source>
</evidence>
<evidence type="ECO:0000256" key="16">
    <source>
        <dbReference type="PROSITE-ProRule" id="PRU00125"/>
    </source>
</evidence>
<keyword evidence="11" id="KW-0560">Oxidoreductase</keyword>